<protein>
    <submittedName>
        <fullName evidence="3">C25 family cysteine peptidase</fullName>
    </submittedName>
</protein>
<name>A0ABV6YKK1_UNCEI</name>
<dbReference type="InterPro" id="IPR029031">
    <property type="entry name" value="Gingipain_N_sf"/>
</dbReference>
<dbReference type="Pfam" id="PF01364">
    <property type="entry name" value="Peptidase_C25"/>
    <property type="match status" value="1"/>
</dbReference>
<accession>A0ABV6YKK1</accession>
<dbReference type="Gene3D" id="3.40.50.10390">
    <property type="entry name" value="Gingipain r, domain 1"/>
    <property type="match status" value="1"/>
</dbReference>
<keyword evidence="4" id="KW-1185">Reference proteome</keyword>
<comment type="caution">
    <text evidence="3">The sequence shown here is derived from an EMBL/GenBank/DDBJ whole genome shotgun (WGS) entry which is preliminary data.</text>
</comment>
<dbReference type="Proteomes" id="UP001593833">
    <property type="component" value="Unassembled WGS sequence"/>
</dbReference>
<dbReference type="SUPFAM" id="SSF52129">
    <property type="entry name" value="Caspase-like"/>
    <property type="match status" value="1"/>
</dbReference>
<reference evidence="3 4" key="1">
    <citation type="submission" date="2024-09" db="EMBL/GenBank/DDBJ databases">
        <authorList>
            <person name="D'Angelo T."/>
        </authorList>
    </citation>
    <scope>NUCLEOTIDE SEQUENCE [LARGE SCALE GENOMIC DNA]</scope>
    <source>
        <strain evidence="3">SAG AM-320-E07</strain>
    </source>
</reference>
<dbReference type="EMBL" id="JBHPKH010000045">
    <property type="protein sequence ID" value="MFC1572857.1"/>
    <property type="molecule type" value="Genomic_DNA"/>
</dbReference>
<dbReference type="InterPro" id="IPR029030">
    <property type="entry name" value="Caspase-like_dom_sf"/>
</dbReference>
<evidence type="ECO:0000256" key="1">
    <source>
        <dbReference type="ARBA" id="ARBA00022729"/>
    </source>
</evidence>
<keyword evidence="1" id="KW-0732">Signal</keyword>
<dbReference type="InterPro" id="IPR001769">
    <property type="entry name" value="Gingipain"/>
</dbReference>
<organism evidence="3 4">
    <name type="scientific">Eiseniibacteriota bacterium</name>
    <dbReference type="NCBI Taxonomy" id="2212470"/>
    <lineage>
        <taxon>Bacteria</taxon>
        <taxon>Candidatus Eiseniibacteriota</taxon>
    </lineage>
</organism>
<sequence>RIWSYLADRRASTRYVLLVGDISQIPMRLLYPDGNIGNAAGFGSDYYYAKLNTPSWDVDGDDRWGEFYHDNLDFYPDVIVGRLPFSNSVYIENFVTNTIAYEQDTGAWKKNVLFAHGFMNHNEPGKPETDCAWTAARIVEDFLVPYGWPSTTLFEWGGINPSDYAPYSSDSLCQANYDIYSGIGQQGVINCMAHGNTGTMNSYQWGHDLDGDGLAGDHQEYERNYFSQYFRIGWDPVSALVFMCGCNTGVLYEDDPAFATSNMRSRYLFTDQVETTSLLRYLETGAPAVIGSSAGSDYATGWQDHTNGLSQSLNYYFYYYLVSHRMRASGNAL</sequence>
<evidence type="ECO:0000313" key="3">
    <source>
        <dbReference type="EMBL" id="MFC1572857.1"/>
    </source>
</evidence>
<evidence type="ECO:0000313" key="4">
    <source>
        <dbReference type="Proteomes" id="UP001593833"/>
    </source>
</evidence>
<feature type="non-terminal residue" evidence="3">
    <location>
        <position position="1"/>
    </location>
</feature>
<feature type="domain" description="Gingipain" evidence="2">
    <location>
        <begin position="5"/>
        <end position="327"/>
    </location>
</feature>
<proteinExistence type="predicted"/>
<evidence type="ECO:0000259" key="2">
    <source>
        <dbReference type="Pfam" id="PF01364"/>
    </source>
</evidence>
<gene>
    <name evidence="3" type="ORF">ACFL6M_04580</name>
</gene>